<feature type="compositionally biased region" description="Polar residues" evidence="1">
    <location>
        <begin position="424"/>
        <end position="436"/>
    </location>
</feature>
<comment type="caution">
    <text evidence="3">The sequence shown here is derived from an EMBL/GenBank/DDBJ whole genome shotgun (WGS) entry which is preliminary data.</text>
</comment>
<gene>
    <name evidence="3" type="ORF">Poli38472_000097</name>
</gene>
<evidence type="ECO:0000313" key="3">
    <source>
        <dbReference type="EMBL" id="TMW60055.1"/>
    </source>
</evidence>
<proteinExistence type="predicted"/>
<accession>A0A8K1CBG8</accession>
<dbReference type="CDD" id="cd06093">
    <property type="entry name" value="PX_domain"/>
    <property type="match status" value="1"/>
</dbReference>
<name>A0A8K1CBG8_PYTOL</name>
<dbReference type="OrthoDB" id="62890at2759"/>
<keyword evidence="4" id="KW-1185">Reference proteome</keyword>
<feature type="region of interest" description="Disordered" evidence="1">
    <location>
        <begin position="406"/>
        <end position="448"/>
    </location>
</feature>
<protein>
    <recommendedName>
        <fullName evidence="2">PX domain-containing protein</fullName>
    </recommendedName>
</protein>
<dbReference type="AlphaFoldDB" id="A0A8K1CBG8"/>
<organism evidence="3 4">
    <name type="scientific">Pythium oligandrum</name>
    <name type="common">Mycoparasitic fungus</name>
    <dbReference type="NCBI Taxonomy" id="41045"/>
    <lineage>
        <taxon>Eukaryota</taxon>
        <taxon>Sar</taxon>
        <taxon>Stramenopiles</taxon>
        <taxon>Oomycota</taxon>
        <taxon>Peronosporomycetes</taxon>
        <taxon>Pythiales</taxon>
        <taxon>Pythiaceae</taxon>
        <taxon>Pythium</taxon>
    </lineage>
</organism>
<evidence type="ECO:0000259" key="2">
    <source>
        <dbReference type="PROSITE" id="PS50195"/>
    </source>
</evidence>
<dbReference type="InterPro" id="IPR001683">
    <property type="entry name" value="PX_dom"/>
</dbReference>
<feature type="compositionally biased region" description="Basic and acidic residues" evidence="1">
    <location>
        <begin position="54"/>
        <end position="85"/>
    </location>
</feature>
<dbReference type="Proteomes" id="UP000794436">
    <property type="component" value="Unassembled WGS sequence"/>
</dbReference>
<dbReference type="Pfam" id="PF00787">
    <property type="entry name" value="PX"/>
    <property type="match status" value="1"/>
</dbReference>
<evidence type="ECO:0000313" key="4">
    <source>
        <dbReference type="Proteomes" id="UP000794436"/>
    </source>
</evidence>
<dbReference type="GO" id="GO:0035091">
    <property type="term" value="F:phosphatidylinositol binding"/>
    <property type="evidence" value="ECO:0007669"/>
    <property type="project" value="InterPro"/>
</dbReference>
<dbReference type="Gene3D" id="3.30.1520.10">
    <property type="entry name" value="Phox-like domain"/>
    <property type="match status" value="1"/>
</dbReference>
<feature type="domain" description="PX" evidence="2">
    <location>
        <begin position="216"/>
        <end position="355"/>
    </location>
</feature>
<dbReference type="SUPFAM" id="SSF64268">
    <property type="entry name" value="PX domain"/>
    <property type="match status" value="1"/>
</dbReference>
<sequence>MRTAFGEYEDPALCTKTATDKGLDMVYAAVRTATMVTKKTTKKNDKEEEEENESERLELEAARRFASLRETRPRRYSRPTEKESVKPTTVTTTSSSENQEPVFENQMKEQKKVVEEEDDDELPIEAARRHAAARAALLQDHPHQPHLRDPFDPRLSSSAPRHHHQHQIHHRHPSRTSSRRPASAPSSSSKTARKHGSKRPHDGNTRRLCNYLLHSVTPRESSIFDYSSFASPGTHTEYDIVIENIRSSEIWQVSRRYSTFRDLRKELDALFTQPHCHHCTHFHDTLLDLGDIFPNKRLWGSNKRSVVVSRAERFHRYLKGLLDLGARAHQQSCQLVSGAYVVHLTTFLTVDAEQFKGIPGQFGQDVPSLLKELSIAPRNPREKAQLATIMENGGVANAAALAILEEAEDDTEDEDDEVRGPLVSKNSVLEQKQPASARSARGSLNGKD</sequence>
<reference evidence="3" key="1">
    <citation type="submission" date="2019-03" db="EMBL/GenBank/DDBJ databases">
        <title>Long read genome sequence of the mycoparasitic Pythium oligandrum ATCC 38472 isolated from sugarbeet rhizosphere.</title>
        <authorList>
            <person name="Gaulin E."/>
        </authorList>
    </citation>
    <scope>NUCLEOTIDE SEQUENCE</scope>
    <source>
        <strain evidence="3">ATCC 38472_TT</strain>
    </source>
</reference>
<dbReference type="PROSITE" id="PS50195">
    <property type="entry name" value="PX"/>
    <property type="match status" value="1"/>
</dbReference>
<feature type="compositionally biased region" description="Low complexity" evidence="1">
    <location>
        <begin position="179"/>
        <end position="190"/>
    </location>
</feature>
<evidence type="ECO:0000256" key="1">
    <source>
        <dbReference type="SAM" id="MobiDB-lite"/>
    </source>
</evidence>
<dbReference type="InterPro" id="IPR036871">
    <property type="entry name" value="PX_dom_sf"/>
</dbReference>
<feature type="region of interest" description="Disordered" evidence="1">
    <location>
        <begin position="138"/>
        <end position="207"/>
    </location>
</feature>
<feature type="region of interest" description="Disordered" evidence="1">
    <location>
        <begin position="37"/>
        <end position="121"/>
    </location>
</feature>
<feature type="compositionally biased region" description="Low complexity" evidence="1">
    <location>
        <begin position="86"/>
        <end position="97"/>
    </location>
</feature>
<dbReference type="EMBL" id="SPLM01000108">
    <property type="protein sequence ID" value="TMW60055.1"/>
    <property type="molecule type" value="Genomic_DNA"/>
</dbReference>
<feature type="compositionally biased region" description="Basic residues" evidence="1">
    <location>
        <begin position="160"/>
        <end position="178"/>
    </location>
</feature>
<feature type="compositionally biased region" description="Basic and acidic residues" evidence="1">
    <location>
        <begin position="140"/>
        <end position="152"/>
    </location>
</feature>
<feature type="compositionally biased region" description="Acidic residues" evidence="1">
    <location>
        <begin position="406"/>
        <end position="417"/>
    </location>
</feature>